<dbReference type="PROSITE" id="PS50297">
    <property type="entry name" value="ANK_REP_REGION"/>
    <property type="match status" value="3"/>
</dbReference>
<dbReference type="SMART" id="SM00248">
    <property type="entry name" value="ANK"/>
    <property type="match status" value="4"/>
</dbReference>
<dbReference type="InterPro" id="IPR002110">
    <property type="entry name" value="Ankyrin_rpt"/>
</dbReference>
<evidence type="ECO:0000256" key="1">
    <source>
        <dbReference type="ARBA" id="ARBA00022737"/>
    </source>
</evidence>
<dbReference type="PRINTS" id="PR01415">
    <property type="entry name" value="ANKYRIN"/>
</dbReference>
<dbReference type="Proteomes" id="UP001168972">
    <property type="component" value="Unassembled WGS sequence"/>
</dbReference>
<dbReference type="Pfam" id="PF12796">
    <property type="entry name" value="Ank_2"/>
    <property type="match status" value="2"/>
</dbReference>
<dbReference type="PANTHER" id="PTHR24193">
    <property type="entry name" value="ANKYRIN REPEAT PROTEIN"/>
    <property type="match status" value="1"/>
</dbReference>
<proteinExistence type="predicted"/>
<reference evidence="5" key="2">
    <citation type="submission" date="2023-03" db="EMBL/GenBank/DDBJ databases">
        <authorList>
            <person name="Inwood S.N."/>
            <person name="Skelly J.G."/>
            <person name="Guhlin J."/>
            <person name="Harrop T.W.R."/>
            <person name="Goldson S.G."/>
            <person name="Dearden P.K."/>
        </authorList>
    </citation>
    <scope>NUCLEOTIDE SEQUENCE</scope>
    <source>
        <strain evidence="5">Lincoln</strain>
        <tissue evidence="5">Whole body</tissue>
    </source>
</reference>
<dbReference type="GO" id="GO:0000976">
    <property type="term" value="F:transcription cis-regulatory region binding"/>
    <property type="evidence" value="ECO:0007669"/>
    <property type="project" value="TreeGrafter"/>
</dbReference>
<comment type="caution">
    <text evidence="5">The sequence shown here is derived from an EMBL/GenBank/DDBJ whole genome shotgun (WGS) entry which is preliminary data.</text>
</comment>
<organism evidence="5 6">
    <name type="scientific">Microctonus hyperodae</name>
    <name type="common">Parasitoid wasp</name>
    <dbReference type="NCBI Taxonomy" id="165561"/>
    <lineage>
        <taxon>Eukaryota</taxon>
        <taxon>Metazoa</taxon>
        <taxon>Ecdysozoa</taxon>
        <taxon>Arthropoda</taxon>
        <taxon>Hexapoda</taxon>
        <taxon>Insecta</taxon>
        <taxon>Pterygota</taxon>
        <taxon>Neoptera</taxon>
        <taxon>Endopterygota</taxon>
        <taxon>Hymenoptera</taxon>
        <taxon>Apocrita</taxon>
        <taxon>Ichneumonoidea</taxon>
        <taxon>Braconidae</taxon>
        <taxon>Euphorinae</taxon>
        <taxon>Microctonus</taxon>
    </lineage>
</organism>
<keyword evidence="1" id="KW-0677">Repeat</keyword>
<dbReference type="GO" id="GO:0005634">
    <property type="term" value="C:nucleus"/>
    <property type="evidence" value="ECO:0007669"/>
    <property type="project" value="TreeGrafter"/>
</dbReference>
<dbReference type="InterPro" id="IPR050663">
    <property type="entry name" value="Ankyrin-SOCS_Box"/>
</dbReference>
<keyword evidence="6" id="KW-1185">Reference proteome</keyword>
<feature type="coiled-coil region" evidence="4">
    <location>
        <begin position="482"/>
        <end position="523"/>
    </location>
</feature>
<sequence>MQSETLNSNDIEGLNADTFIPVEFLYYDATQQSHSQNASSMVQLGKELLLAAKNGDTESGRLLMYRGAPFTTDWLGTSALHLAAQNNHVETAEMLLNAGISRDARTKVDRTPLHMAAYEGHNEMALLLLNYGADVDSRDMLKMTPLHWAVERKHIEVMQVLLEHGANPEAISKFDKTPIGLALEHNRPDFVAILQQKLDSLQTNQVQLVENRDDSHGFIEMETETEEEHEQLELEQQQQKQYQEQVQEQLQQQKRKEIQVKTPKKQKMIFQQIHVSPTSDEEQEKDSEIDERINSIEHSTLKKHKDMGGFNSLEQPFRLLQAHGITMIPVDNDSSIVENAMESGRTVVLTEAGKLALNLTRTSSIGVKRLQVGSRKGSPRKVIAIRADQILGQNSPVLTSRGPNILKRNNIVESKSGKLFLTPISNNTTITSRKCAINSSKKKGITQSNNQNPIILHLDDDIEEITEDDNPEEDNFDPPLDNETLSKQLIETRRALSQCRKELQMKDEVIDMYKQTIEKLSQQRHSE</sequence>
<dbReference type="AlphaFoldDB" id="A0AA39G8B5"/>
<evidence type="ECO:0000256" key="4">
    <source>
        <dbReference type="SAM" id="Coils"/>
    </source>
</evidence>
<accession>A0AA39G8B5</accession>
<evidence type="ECO:0000313" key="6">
    <source>
        <dbReference type="Proteomes" id="UP001168972"/>
    </source>
</evidence>
<dbReference type="GO" id="GO:0045944">
    <property type="term" value="P:positive regulation of transcription by RNA polymerase II"/>
    <property type="evidence" value="ECO:0007669"/>
    <property type="project" value="TreeGrafter"/>
</dbReference>
<feature type="coiled-coil region" evidence="4">
    <location>
        <begin position="191"/>
        <end position="259"/>
    </location>
</feature>
<evidence type="ECO:0000256" key="2">
    <source>
        <dbReference type="ARBA" id="ARBA00023043"/>
    </source>
</evidence>
<evidence type="ECO:0000256" key="3">
    <source>
        <dbReference type="PROSITE-ProRule" id="PRU00023"/>
    </source>
</evidence>
<dbReference type="Gene3D" id="1.25.40.20">
    <property type="entry name" value="Ankyrin repeat-containing domain"/>
    <property type="match status" value="1"/>
</dbReference>
<feature type="repeat" description="ANK" evidence="3">
    <location>
        <begin position="75"/>
        <end position="107"/>
    </location>
</feature>
<feature type="repeat" description="ANK" evidence="3">
    <location>
        <begin position="141"/>
        <end position="173"/>
    </location>
</feature>
<feature type="repeat" description="ANK" evidence="3">
    <location>
        <begin position="108"/>
        <end position="140"/>
    </location>
</feature>
<dbReference type="PANTHER" id="PTHR24193:SF121">
    <property type="entry name" value="ADA2A-CONTAINING COMPLEX COMPONENT 3, ISOFORM D"/>
    <property type="match status" value="1"/>
</dbReference>
<gene>
    <name evidence="5" type="ORF">PV327_000590</name>
</gene>
<dbReference type="InterPro" id="IPR036770">
    <property type="entry name" value="Ankyrin_rpt-contain_sf"/>
</dbReference>
<keyword evidence="2 3" id="KW-0040">ANK repeat</keyword>
<keyword evidence="4" id="KW-0175">Coiled coil</keyword>
<evidence type="ECO:0000313" key="5">
    <source>
        <dbReference type="EMBL" id="KAK0182449.1"/>
    </source>
</evidence>
<dbReference type="PROSITE" id="PS50088">
    <property type="entry name" value="ANK_REPEAT"/>
    <property type="match status" value="3"/>
</dbReference>
<protein>
    <submittedName>
        <fullName evidence="5">Uncharacterized protein</fullName>
    </submittedName>
</protein>
<dbReference type="SUPFAM" id="SSF48403">
    <property type="entry name" value="Ankyrin repeat"/>
    <property type="match status" value="1"/>
</dbReference>
<reference evidence="5" key="1">
    <citation type="journal article" date="2023" name="bioRxiv">
        <title>Scaffold-level genome assemblies of two parasitoid biocontrol wasps reveal the parthenogenesis mechanism and an associated novel virus.</title>
        <authorList>
            <person name="Inwood S."/>
            <person name="Skelly J."/>
            <person name="Guhlin J."/>
            <person name="Harrop T."/>
            <person name="Goldson S."/>
            <person name="Dearden P."/>
        </authorList>
    </citation>
    <scope>NUCLEOTIDE SEQUENCE</scope>
    <source>
        <strain evidence="5">Lincoln</strain>
        <tissue evidence="5">Whole body</tissue>
    </source>
</reference>
<name>A0AA39G8B5_MICHY</name>
<dbReference type="EMBL" id="JAQQBR010000001">
    <property type="protein sequence ID" value="KAK0182449.1"/>
    <property type="molecule type" value="Genomic_DNA"/>
</dbReference>